<dbReference type="Gene3D" id="3.40.190.10">
    <property type="entry name" value="Periplasmic binding protein-like II"/>
    <property type="match status" value="1"/>
</dbReference>
<feature type="compositionally biased region" description="Low complexity" evidence="3">
    <location>
        <begin position="87"/>
        <end position="118"/>
    </location>
</feature>
<dbReference type="Gene3D" id="3.40.50.10810">
    <property type="entry name" value="Tandem AAA-ATPase domain"/>
    <property type="match status" value="1"/>
</dbReference>
<dbReference type="GO" id="GO:0019808">
    <property type="term" value="F:polyamine binding"/>
    <property type="evidence" value="ECO:0007669"/>
    <property type="project" value="InterPro"/>
</dbReference>
<feature type="compositionally biased region" description="Pro residues" evidence="3">
    <location>
        <begin position="1163"/>
        <end position="1175"/>
    </location>
</feature>
<dbReference type="Pfam" id="PF00271">
    <property type="entry name" value="Helicase_C"/>
    <property type="match status" value="1"/>
</dbReference>
<evidence type="ECO:0000256" key="2">
    <source>
        <dbReference type="SAM" id="Coils"/>
    </source>
</evidence>
<accession>A0A2P6VLD1</accession>
<organism evidence="6 7">
    <name type="scientific">Micractinium conductrix</name>
    <dbReference type="NCBI Taxonomy" id="554055"/>
    <lineage>
        <taxon>Eukaryota</taxon>
        <taxon>Viridiplantae</taxon>
        <taxon>Chlorophyta</taxon>
        <taxon>core chlorophytes</taxon>
        <taxon>Trebouxiophyceae</taxon>
        <taxon>Chlorellales</taxon>
        <taxon>Chlorellaceae</taxon>
        <taxon>Chlorella clade</taxon>
        <taxon>Micractinium</taxon>
    </lineage>
</organism>
<feature type="domain" description="Helicase C-terminal" evidence="5">
    <location>
        <begin position="829"/>
        <end position="1005"/>
    </location>
</feature>
<feature type="compositionally biased region" description="Acidic residues" evidence="3">
    <location>
        <begin position="1189"/>
        <end position="1202"/>
    </location>
</feature>
<dbReference type="Proteomes" id="UP000239649">
    <property type="component" value="Unassembled WGS sequence"/>
</dbReference>
<dbReference type="FunFam" id="3.40.50.10810:FF:000017">
    <property type="entry name" value="ATP-dependent helicase BRM"/>
    <property type="match status" value="1"/>
</dbReference>
<dbReference type="InterPro" id="IPR049730">
    <property type="entry name" value="SNF2/RAD54-like_C"/>
</dbReference>
<dbReference type="STRING" id="554055.A0A2P6VLD1"/>
<dbReference type="SUPFAM" id="SSF53850">
    <property type="entry name" value="Periplasmic binding protein-like II"/>
    <property type="match status" value="1"/>
</dbReference>
<dbReference type="Gene3D" id="3.40.50.300">
    <property type="entry name" value="P-loop containing nucleotide triphosphate hydrolases"/>
    <property type="match status" value="1"/>
</dbReference>
<dbReference type="EMBL" id="LHPF02000003">
    <property type="protein sequence ID" value="PSC74903.1"/>
    <property type="molecule type" value="Genomic_DNA"/>
</dbReference>
<evidence type="ECO:0000259" key="5">
    <source>
        <dbReference type="PROSITE" id="PS51194"/>
    </source>
</evidence>
<sequence>MQTTTGQAGGAGNGSSTLSAVMPANGVGFSPAQLAVLRAQIVAFKDIKGGRTLSAERVASLRPPPVALPAGMASVPSAASLFPPGPGMQQHQQQQAGAARAQQGGAAPPAGGQQQAGGVRPQSARNSGQGPIYALTAAPKGGVFQPPAPQSGFLRPHQLRYDVSSLVTHEYRRQLHRQADLRKKEIQAAKEAAKAVVANGGGTASTGGDGGGSNGPAAGGCGEGAPAPAAADAAAPGFRHRGPVMPIGRAALEELRLKLAAKQMEVRRAVEAQQEEIMQMPEKKYKNMLRSHRSQRIELARKEIAQKAEVGAQRAKEVSAHRKEVVSERVAAAREARTLRNRGVLRQHERLARAAHKEKEGDLAARMEALKAHDFEAYQEMLRAQAATRGESQSGERYEAINKFLQETEAYIDRLAKKIADVKRDAEVQKARTRAVEEARAKGLTEEEVQAAAHEAAEEAFSAGDHLQSVVQAGTNAQSRYYSLAHSNAEEIVEQPKLLHPPNNATLREYQMVGLQWMVSLYNNHLNGLLADEMGLGKTVQCMSLIAYLMEKKQNFGPHLIIVPNAVIVNWKSELTQWLPTVRCVYYVGNKEERARKYAQEVQSLQFNVLVTTYEFIMRDRTRLSKVEWKYIIIDEAQRMKDRQSKLARDLDKFTAARRLLLSGTPLQNDLQELWSLLNLLLPEVFDDKKMFAEWFGDAIAATGGPEQDWLATEKRVVVIHRLHQILEPFMLRRQVEDVESKLPPKIPVVVKVPMSPYQSTIYQWIKASGTIRLDPSAPFLGKFKREFASLNNKCMELRKVCNHPMLSYPPETWAVGDQIVRQCGKMMVLDRFLVKMKLSGHRVLLFSTMTKLLDLLEVYLRWRNLPENLGGGTMQYLRIDGSTTLEDRESAIQRFNAKDSEAFIFLLSIRAAGRGLNLQSSDTVVIYDPDPNPKNEEQAIARSHRIGQSKEVRVVHLEAVADTARFAGAPPPVNEEGKVMYADSIESLVRNEIQKTKIEMANEVIDAGRFDQQTSMEERRQTLETLLQDEDRQKRAQNVVPDWSELNRMWARSEEEFELFEKLDREFQWFDPTGLDETPPWLRWTPNDLPNAQALSSRHAPDVTAELAALTGTVLHGHHAPLATTRHQLAQQQNKDRAAAQHRQAAAYAAATAAPADGWGAAPPPRPPSRPPAQPATTVTTTHSSLGDEGEEEVEFGNDEEEEVLEQNIIADETEVSQGAPSSGGMHRVPSTAATAGAAAAARGASPPSAAPLGGQPFGGGDDSPSPIAANGAADGAAADGGEDGEEPPHKRAKKAVHWAEGEQLERRQGEAARQAQQALQQQQQQQATLSAAGVAAAAKGVAAPPPAAAGAAADLPTAGAAARAGRQLREFKMVMRVTALRGSVPQLWVTDFQAAMEGYGVAALTQRAQLSEIYADLAGSSKAAKGQPATVDAVTLGDTWLQRGIAARLVQPIPDARQYRWWSRLGPRWQQLVCRNAAGMPDARGEAWAVPYRWGATLLAYRRDKLERAGMPQGIQDWGDLLAPQLQGRVAFLDSPRDVVGAALKTLGLGYNSSAAEIARCGLTEGDVRTRVQRLVKQVRAFSSSDHMRALSAGEVDVVVGWSDDIVPLVERSNNLGVAAPLSGTSLYADCWCIPAAAAGGAEDGEPSPLLPAWLELGLQPVHAQRSKGLRGGASPLLLPAAAPPARRGAAACSLLQPTEPPPGSSRLEQLLPNEEVLGRSEFLLPLDAATAALYRRLLTA</sequence>
<dbReference type="GO" id="GO:0004386">
    <property type="term" value="F:helicase activity"/>
    <property type="evidence" value="ECO:0007669"/>
    <property type="project" value="UniProtKB-KW"/>
</dbReference>
<dbReference type="GO" id="GO:0015846">
    <property type="term" value="P:polyamine transport"/>
    <property type="evidence" value="ECO:0007669"/>
    <property type="project" value="InterPro"/>
</dbReference>
<feature type="region of interest" description="Disordered" evidence="3">
    <location>
        <begin position="1215"/>
        <end position="1297"/>
    </location>
</feature>
<evidence type="ECO:0000259" key="4">
    <source>
        <dbReference type="PROSITE" id="PS51192"/>
    </source>
</evidence>
<keyword evidence="7" id="KW-1185">Reference proteome</keyword>
<dbReference type="GO" id="GO:0016787">
    <property type="term" value="F:hydrolase activity"/>
    <property type="evidence" value="ECO:0007669"/>
    <property type="project" value="UniProtKB-KW"/>
</dbReference>
<dbReference type="InterPro" id="IPR001188">
    <property type="entry name" value="Sperm_putr-bd"/>
</dbReference>
<dbReference type="GO" id="GO:0005524">
    <property type="term" value="F:ATP binding"/>
    <property type="evidence" value="ECO:0007669"/>
    <property type="project" value="InterPro"/>
</dbReference>
<feature type="compositionally biased region" description="Low complexity" evidence="3">
    <location>
        <begin position="1270"/>
        <end position="1281"/>
    </location>
</feature>
<dbReference type="SMART" id="SM00487">
    <property type="entry name" value="DEXDc"/>
    <property type="match status" value="1"/>
</dbReference>
<dbReference type="SUPFAM" id="SSF52540">
    <property type="entry name" value="P-loop containing nucleoside triphosphate hydrolases"/>
    <property type="match status" value="2"/>
</dbReference>
<dbReference type="Pfam" id="PF13416">
    <property type="entry name" value="SBP_bac_8"/>
    <property type="match status" value="1"/>
</dbReference>
<proteinExistence type="predicted"/>
<dbReference type="InterPro" id="IPR000330">
    <property type="entry name" value="SNF2_N"/>
</dbReference>
<feature type="region of interest" description="Disordered" evidence="3">
    <location>
        <begin position="200"/>
        <end position="225"/>
    </location>
</feature>
<feature type="compositionally biased region" description="Gly residues" evidence="3">
    <location>
        <begin position="200"/>
        <end position="223"/>
    </location>
</feature>
<dbReference type="CDD" id="cd18793">
    <property type="entry name" value="SF2_C_SNF"/>
    <property type="match status" value="1"/>
</dbReference>
<evidence type="ECO:0000256" key="1">
    <source>
        <dbReference type="ARBA" id="ARBA00022801"/>
    </source>
</evidence>
<reference evidence="6 7" key="1">
    <citation type="journal article" date="2018" name="Plant J.">
        <title>Genome sequences of Chlorella sorokiniana UTEX 1602 and Micractinium conductrix SAG 241.80: implications to maltose excretion by a green alga.</title>
        <authorList>
            <person name="Arriola M.B."/>
            <person name="Velmurugan N."/>
            <person name="Zhang Y."/>
            <person name="Plunkett M.H."/>
            <person name="Hondzo H."/>
            <person name="Barney B.M."/>
        </authorList>
    </citation>
    <scope>NUCLEOTIDE SEQUENCE [LARGE SCALE GENOMIC DNA]</scope>
    <source>
        <strain evidence="6 7">SAG 241.80</strain>
    </source>
</reference>
<feature type="compositionally biased region" description="Low complexity" evidence="3">
    <location>
        <begin position="1142"/>
        <end position="1162"/>
    </location>
</feature>
<dbReference type="OrthoDB" id="6017at2759"/>
<dbReference type="PANTHER" id="PTHR10799">
    <property type="entry name" value="SNF2/RAD54 HELICASE FAMILY"/>
    <property type="match status" value="1"/>
</dbReference>
<dbReference type="InterPro" id="IPR038718">
    <property type="entry name" value="SNF2-like_sf"/>
</dbReference>
<evidence type="ECO:0000313" key="7">
    <source>
        <dbReference type="Proteomes" id="UP000239649"/>
    </source>
</evidence>
<comment type="caution">
    <text evidence="6">The sequence shown here is derived from an EMBL/GenBank/DDBJ whole genome shotgun (WGS) entry which is preliminary data.</text>
</comment>
<dbReference type="InterPro" id="IPR014001">
    <property type="entry name" value="Helicase_ATP-bd"/>
</dbReference>
<feature type="compositionally biased region" description="Low complexity" evidence="3">
    <location>
        <begin position="1231"/>
        <end position="1253"/>
    </location>
</feature>
<dbReference type="PROSITE" id="PS51192">
    <property type="entry name" value="HELICASE_ATP_BIND_1"/>
    <property type="match status" value="1"/>
</dbReference>
<feature type="region of interest" description="Disordered" evidence="3">
    <location>
        <begin position="77"/>
        <end position="151"/>
    </location>
</feature>
<evidence type="ECO:0000313" key="6">
    <source>
        <dbReference type="EMBL" id="PSC74903.1"/>
    </source>
</evidence>
<feature type="region of interest" description="Disordered" evidence="3">
    <location>
        <begin position="1128"/>
        <end position="1202"/>
    </location>
</feature>
<protein>
    <submittedName>
        <fullName evidence="6">ATP-dependent helicase BRM-like</fullName>
    </submittedName>
</protein>
<dbReference type="Pfam" id="PF00176">
    <property type="entry name" value="SNF2-rel_dom"/>
    <property type="match status" value="1"/>
</dbReference>
<keyword evidence="1" id="KW-0378">Hydrolase</keyword>
<dbReference type="PROSITE" id="PS51194">
    <property type="entry name" value="HELICASE_CTER"/>
    <property type="match status" value="1"/>
</dbReference>
<keyword evidence="2" id="KW-0175">Coiled coil</keyword>
<dbReference type="InterPro" id="IPR027417">
    <property type="entry name" value="P-loop_NTPase"/>
</dbReference>
<dbReference type="SMART" id="SM00490">
    <property type="entry name" value="HELICc"/>
    <property type="match status" value="1"/>
</dbReference>
<feature type="domain" description="Helicase ATP-binding" evidence="4">
    <location>
        <begin position="519"/>
        <end position="684"/>
    </location>
</feature>
<feature type="coiled-coil region" evidence="2">
    <location>
        <begin position="405"/>
        <end position="432"/>
    </location>
</feature>
<dbReference type="InterPro" id="IPR006059">
    <property type="entry name" value="SBP"/>
</dbReference>
<name>A0A2P6VLD1_9CHLO</name>
<evidence type="ECO:0000256" key="3">
    <source>
        <dbReference type="SAM" id="MobiDB-lite"/>
    </source>
</evidence>
<gene>
    <name evidence="6" type="ORF">C2E20_1943</name>
</gene>
<dbReference type="PRINTS" id="PR00909">
    <property type="entry name" value="SPERMDNBNDNG"/>
</dbReference>
<dbReference type="InterPro" id="IPR001650">
    <property type="entry name" value="Helicase_C-like"/>
</dbReference>